<gene>
    <name evidence="2" type="ORF">MDA_GLEAN10015906</name>
</gene>
<name>L5MFG0_MYODS</name>
<proteinExistence type="predicted"/>
<sequence>MRGLDPGWALPLSRCREKGDSDQHQVHLGEGCPEALQGPGSRGAPPAGTGHGAQHPVPALAESPLACKRPPSPTLQHAASEDNLSSSTGEAPPPAVGHRGEGPGPWLRAQKKGLGKKQEESLEAKRRKRRSRSFEVTGQRAPGFPPHSLLPPIRLVFPDGLPVGPACPTAQAPMAKTDASGITEGPCLEPALLPQRLNGV</sequence>
<organism evidence="2 3">
    <name type="scientific">Myotis davidii</name>
    <name type="common">David's myotis</name>
    <dbReference type="NCBI Taxonomy" id="225400"/>
    <lineage>
        <taxon>Eukaryota</taxon>
        <taxon>Metazoa</taxon>
        <taxon>Chordata</taxon>
        <taxon>Craniata</taxon>
        <taxon>Vertebrata</taxon>
        <taxon>Euteleostomi</taxon>
        <taxon>Mammalia</taxon>
        <taxon>Eutheria</taxon>
        <taxon>Laurasiatheria</taxon>
        <taxon>Chiroptera</taxon>
        <taxon>Yangochiroptera</taxon>
        <taxon>Vespertilionidae</taxon>
        <taxon>Myotis</taxon>
    </lineage>
</organism>
<feature type="compositionally biased region" description="Polar residues" evidence="1">
    <location>
        <begin position="74"/>
        <end position="89"/>
    </location>
</feature>
<dbReference type="EMBL" id="KB100894">
    <property type="protein sequence ID" value="ELK37067.1"/>
    <property type="molecule type" value="Genomic_DNA"/>
</dbReference>
<dbReference type="Proteomes" id="UP000010556">
    <property type="component" value="Unassembled WGS sequence"/>
</dbReference>
<evidence type="ECO:0000313" key="2">
    <source>
        <dbReference type="EMBL" id="ELK37067.1"/>
    </source>
</evidence>
<feature type="compositionally biased region" description="Basic and acidic residues" evidence="1">
    <location>
        <begin position="14"/>
        <end position="27"/>
    </location>
</feature>
<keyword evidence="3" id="KW-1185">Reference proteome</keyword>
<feature type="region of interest" description="Disordered" evidence="1">
    <location>
        <begin position="1"/>
        <end position="150"/>
    </location>
</feature>
<reference evidence="3" key="1">
    <citation type="journal article" date="2013" name="Science">
        <title>Comparative analysis of bat genomes provides insight into the evolution of flight and immunity.</title>
        <authorList>
            <person name="Zhang G."/>
            <person name="Cowled C."/>
            <person name="Shi Z."/>
            <person name="Huang Z."/>
            <person name="Bishop-Lilly K.A."/>
            <person name="Fang X."/>
            <person name="Wynne J.W."/>
            <person name="Xiong Z."/>
            <person name="Baker M.L."/>
            <person name="Zhao W."/>
            <person name="Tachedjian M."/>
            <person name="Zhu Y."/>
            <person name="Zhou P."/>
            <person name="Jiang X."/>
            <person name="Ng J."/>
            <person name="Yang L."/>
            <person name="Wu L."/>
            <person name="Xiao J."/>
            <person name="Feng Y."/>
            <person name="Chen Y."/>
            <person name="Sun X."/>
            <person name="Zhang Y."/>
            <person name="Marsh G.A."/>
            <person name="Crameri G."/>
            <person name="Broder C.C."/>
            <person name="Frey K.G."/>
            <person name="Wang L.F."/>
            <person name="Wang J."/>
        </authorList>
    </citation>
    <scope>NUCLEOTIDE SEQUENCE [LARGE SCALE GENOMIC DNA]</scope>
</reference>
<evidence type="ECO:0000313" key="3">
    <source>
        <dbReference type="Proteomes" id="UP000010556"/>
    </source>
</evidence>
<accession>L5MFG0</accession>
<dbReference type="AlphaFoldDB" id="L5MFG0"/>
<protein>
    <submittedName>
        <fullName evidence="2">Kinesin-like protein KIF19</fullName>
    </submittedName>
</protein>
<evidence type="ECO:0000256" key="1">
    <source>
        <dbReference type="SAM" id="MobiDB-lite"/>
    </source>
</evidence>